<comment type="caution">
    <text evidence="1">The sequence shown here is derived from an EMBL/GenBank/DDBJ whole genome shotgun (WGS) entry which is preliminary data.</text>
</comment>
<evidence type="ECO:0000313" key="1">
    <source>
        <dbReference type="EMBL" id="KAK3711084.1"/>
    </source>
</evidence>
<reference evidence="1" key="1">
    <citation type="submission" date="2023-07" db="EMBL/GenBank/DDBJ databases">
        <title>Black Yeasts Isolated from many extreme environments.</title>
        <authorList>
            <person name="Coleine C."/>
            <person name="Stajich J.E."/>
            <person name="Selbmann L."/>
        </authorList>
    </citation>
    <scope>NUCLEOTIDE SEQUENCE</scope>
    <source>
        <strain evidence="1">CCFEE 5714</strain>
    </source>
</reference>
<keyword evidence="2" id="KW-1185">Reference proteome</keyword>
<organism evidence="1 2">
    <name type="scientific">Vermiconidia calcicola</name>
    <dbReference type="NCBI Taxonomy" id="1690605"/>
    <lineage>
        <taxon>Eukaryota</taxon>
        <taxon>Fungi</taxon>
        <taxon>Dikarya</taxon>
        <taxon>Ascomycota</taxon>
        <taxon>Pezizomycotina</taxon>
        <taxon>Dothideomycetes</taxon>
        <taxon>Dothideomycetidae</taxon>
        <taxon>Mycosphaerellales</taxon>
        <taxon>Extremaceae</taxon>
        <taxon>Vermiconidia</taxon>
    </lineage>
</organism>
<evidence type="ECO:0000313" key="2">
    <source>
        <dbReference type="Proteomes" id="UP001281147"/>
    </source>
</evidence>
<accession>A0ACC3N6J2</accession>
<proteinExistence type="predicted"/>
<name>A0ACC3N6J2_9PEZI</name>
<gene>
    <name evidence="1" type="ORF">LTR37_009871</name>
</gene>
<dbReference type="EMBL" id="JAUTXU010000079">
    <property type="protein sequence ID" value="KAK3711084.1"/>
    <property type="molecule type" value="Genomic_DNA"/>
</dbReference>
<sequence length="513" mass="57181">MADKEALERQDTLQSIQQQDTLEEIVQDARKNADTVHKDEAVKVLANYTGDLHWTDQEEKVLTRKIDKRLMPILILTYGLQYYDKAMLAQAALFGLPEDLNLIGTRYSFSAAIFYLGFICGATPAILLAQRFPIERVATAIVFIWGIVMMSTAGCGSWKGLFAQRFFLGMVEAGVSPMFMLVVSSFYKKNEQALRMGLWYCATGYVSIVSPLINYGLGHISGGALNSWQYMYLVAGGLTVIWSFVIFFFMPPDPIRVKGFTDRERYIAIARLRSNNSGVRNTHFKLAQALEVFMDPRPWIVFAMAFLIMIANGPVSTFIPIIIHSFGFSTLNSLLLVMPAGAIIGTIEWLAPFICYKYVGVRTWAIAVCQCGTIFAALLLWLLPRSAIGGLLYGALTLACFGGSYAVLMGLQTANTAGYTKKSVSASWIFLGYCLGNFVGPLLFKEKDAPVYAPGFTAVVITSTLAALLSIVYRYLSMWENNRRDKAGILESYQHAYDDDLTDTKNPQFRYQL</sequence>
<protein>
    <submittedName>
        <fullName evidence="1">Uncharacterized protein</fullName>
    </submittedName>
</protein>
<dbReference type="Proteomes" id="UP001281147">
    <property type="component" value="Unassembled WGS sequence"/>
</dbReference>